<keyword evidence="5" id="KW-0472">Membrane</keyword>
<dbReference type="VEuPathDB" id="VectorBase:AALB006655"/>
<dbReference type="Pfam" id="PF11712">
    <property type="entry name" value="Vma12"/>
    <property type="match status" value="1"/>
</dbReference>
<dbReference type="Proteomes" id="UP000069272">
    <property type="component" value="Chromosome X"/>
</dbReference>
<name>A0A182FJG0_ANOAL</name>
<dbReference type="PANTHER" id="PTHR31394">
    <property type="entry name" value="TRANSMEMBRANE PROTEIN 199"/>
    <property type="match status" value="1"/>
</dbReference>
<evidence type="ECO:0000256" key="4">
    <source>
        <dbReference type="ARBA" id="ARBA00022989"/>
    </source>
</evidence>
<keyword evidence="2" id="KW-0812">Transmembrane</keyword>
<comment type="subcellular location">
    <subcellularLocation>
        <location evidence="1">Endoplasmic reticulum membrane</location>
        <topology evidence="1">Multi-pass membrane protein</topology>
    </subcellularLocation>
</comment>
<dbReference type="GO" id="GO:0005789">
    <property type="term" value="C:endoplasmic reticulum membrane"/>
    <property type="evidence" value="ECO:0007669"/>
    <property type="project" value="UniProtKB-SubCell"/>
</dbReference>
<evidence type="ECO:0000256" key="5">
    <source>
        <dbReference type="ARBA" id="ARBA00023136"/>
    </source>
</evidence>
<evidence type="ECO:0000256" key="1">
    <source>
        <dbReference type="ARBA" id="ARBA00004477"/>
    </source>
</evidence>
<sequence length="243" mass="27628">MYSIYDLQFTDQECRSIRRYINDQTRRLDRETLGFFYPPNVLGRAPNQVNASRIRLDINDLKWLYATLTQMRGNDPSVPYLHSLLTDCSIALPETPSQDLSFIGCEMKCGHRLRKEKKAAKGEEKELNVKYQQTTKGIDSVRKPRSEDGICFPLKNLNRHMLAITQFACSVGAGFAFGFIGIEFLVGPLDFGFRLLLGVMIGLIVVLTAIYFLAQKLNEEDDVPSAHQPLQCMTNTTQKTHQD</sequence>
<keyword evidence="4" id="KW-1133">Transmembrane helix</keyword>
<reference evidence="6 7" key="1">
    <citation type="journal article" date="2017" name="G3 (Bethesda)">
        <title>The Physical Genome Mapping of Anopheles albimanus Corrected Scaffold Misassemblies and Identified Interarm Rearrangements in Genus Anopheles.</title>
        <authorList>
            <person name="Artemov G.N."/>
            <person name="Peery A.N."/>
            <person name="Jiang X."/>
            <person name="Tu Z."/>
            <person name="Stegniy V.N."/>
            <person name="Sharakhova M.V."/>
            <person name="Sharakhov I.V."/>
        </authorList>
    </citation>
    <scope>NUCLEOTIDE SEQUENCE [LARGE SCALE GENOMIC DNA]</scope>
    <source>
        <strain evidence="6 7">ALBI9_A</strain>
    </source>
</reference>
<protein>
    <submittedName>
        <fullName evidence="6">Uncharacterized protein</fullName>
    </submittedName>
</protein>
<keyword evidence="3" id="KW-0256">Endoplasmic reticulum</keyword>
<dbReference type="EnsemblMetazoa" id="AALB006655-RA">
    <property type="protein sequence ID" value="AALB006655-PA"/>
    <property type="gene ID" value="AALB006655"/>
</dbReference>
<evidence type="ECO:0000313" key="7">
    <source>
        <dbReference type="Proteomes" id="UP000069272"/>
    </source>
</evidence>
<evidence type="ECO:0000313" key="6">
    <source>
        <dbReference type="EnsemblMetazoa" id="AALB006655-PA"/>
    </source>
</evidence>
<accession>A0A182FJG0</accession>
<organism evidence="6 7">
    <name type="scientific">Anopheles albimanus</name>
    <name type="common">New world malaria mosquito</name>
    <dbReference type="NCBI Taxonomy" id="7167"/>
    <lineage>
        <taxon>Eukaryota</taxon>
        <taxon>Metazoa</taxon>
        <taxon>Ecdysozoa</taxon>
        <taxon>Arthropoda</taxon>
        <taxon>Hexapoda</taxon>
        <taxon>Insecta</taxon>
        <taxon>Pterygota</taxon>
        <taxon>Neoptera</taxon>
        <taxon>Endopterygota</taxon>
        <taxon>Diptera</taxon>
        <taxon>Nematocera</taxon>
        <taxon>Culicoidea</taxon>
        <taxon>Culicidae</taxon>
        <taxon>Anophelinae</taxon>
        <taxon>Anopheles</taxon>
    </lineage>
</organism>
<proteinExistence type="predicted"/>
<dbReference type="VEuPathDB" id="VectorBase:AALB20_032087"/>
<reference evidence="6" key="2">
    <citation type="submission" date="2022-08" db="UniProtKB">
        <authorList>
            <consortium name="EnsemblMetazoa"/>
        </authorList>
    </citation>
    <scope>IDENTIFICATION</scope>
    <source>
        <strain evidence="6">STECLA/ALBI9_A</strain>
    </source>
</reference>
<evidence type="ECO:0000256" key="3">
    <source>
        <dbReference type="ARBA" id="ARBA00022824"/>
    </source>
</evidence>
<evidence type="ECO:0000256" key="2">
    <source>
        <dbReference type="ARBA" id="ARBA00022692"/>
    </source>
</evidence>
<dbReference type="InterPro" id="IPR021013">
    <property type="entry name" value="ATPase_Vma12"/>
</dbReference>
<dbReference type="PANTHER" id="PTHR31394:SF1">
    <property type="entry name" value="TRANSMEMBRANE PROTEIN 199"/>
    <property type="match status" value="1"/>
</dbReference>
<dbReference type="AlphaFoldDB" id="A0A182FJG0"/>
<keyword evidence="7" id="KW-1185">Reference proteome</keyword>
<dbReference type="GO" id="GO:0070072">
    <property type="term" value="P:vacuolar proton-transporting V-type ATPase complex assembly"/>
    <property type="evidence" value="ECO:0007669"/>
    <property type="project" value="InterPro"/>
</dbReference>